<dbReference type="Proteomes" id="UP001501508">
    <property type="component" value="Unassembled WGS sequence"/>
</dbReference>
<evidence type="ECO:0000313" key="10">
    <source>
        <dbReference type="EMBL" id="GAA4435086.1"/>
    </source>
</evidence>
<dbReference type="PANTHER" id="PTHR21716:SF53">
    <property type="entry name" value="PERMEASE PERM-RELATED"/>
    <property type="match status" value="1"/>
</dbReference>
<dbReference type="EMBL" id="BAABEY010000011">
    <property type="protein sequence ID" value="GAA4435086.1"/>
    <property type="molecule type" value="Genomic_DNA"/>
</dbReference>
<keyword evidence="4" id="KW-1003">Cell membrane</keyword>
<organism evidence="10 11">
    <name type="scientific">Ravibacter arvi</name>
    <dbReference type="NCBI Taxonomy" id="2051041"/>
    <lineage>
        <taxon>Bacteria</taxon>
        <taxon>Pseudomonadati</taxon>
        <taxon>Bacteroidota</taxon>
        <taxon>Cytophagia</taxon>
        <taxon>Cytophagales</taxon>
        <taxon>Spirosomataceae</taxon>
        <taxon>Ravibacter</taxon>
    </lineage>
</organism>
<evidence type="ECO:0000256" key="5">
    <source>
        <dbReference type="ARBA" id="ARBA00022692"/>
    </source>
</evidence>
<dbReference type="RefSeq" id="WP_345027078.1">
    <property type="nucleotide sequence ID" value="NZ_BAABEY010000011.1"/>
</dbReference>
<name>A0ABP8LTK8_9BACT</name>
<feature type="compositionally biased region" description="Basic residues" evidence="8">
    <location>
        <begin position="379"/>
        <end position="392"/>
    </location>
</feature>
<keyword evidence="7 9" id="KW-0472">Membrane</keyword>
<evidence type="ECO:0000256" key="6">
    <source>
        <dbReference type="ARBA" id="ARBA00022989"/>
    </source>
</evidence>
<evidence type="ECO:0000256" key="4">
    <source>
        <dbReference type="ARBA" id="ARBA00022475"/>
    </source>
</evidence>
<feature type="transmembrane region" description="Helical" evidence="9">
    <location>
        <begin position="18"/>
        <end position="37"/>
    </location>
</feature>
<comment type="caution">
    <text evidence="10">The sequence shown here is derived from an EMBL/GenBank/DDBJ whole genome shotgun (WGS) entry which is preliminary data.</text>
</comment>
<evidence type="ECO:0008006" key="12">
    <source>
        <dbReference type="Google" id="ProtNLM"/>
    </source>
</evidence>
<keyword evidence="5 9" id="KW-0812">Transmembrane</keyword>
<keyword evidence="6 9" id="KW-1133">Transmembrane helix</keyword>
<gene>
    <name evidence="10" type="ORF">GCM10023091_10950</name>
</gene>
<comment type="similarity">
    <text evidence="2">Belongs to the autoinducer-2 exporter (AI-2E) (TC 2.A.86) family.</text>
</comment>
<feature type="transmembrane region" description="Helical" evidence="9">
    <location>
        <begin position="150"/>
        <end position="178"/>
    </location>
</feature>
<comment type="subcellular location">
    <subcellularLocation>
        <location evidence="1">Cell membrane</location>
        <topology evidence="1">Multi-pass membrane protein</topology>
    </subcellularLocation>
</comment>
<feature type="transmembrane region" description="Helical" evidence="9">
    <location>
        <begin position="311"/>
        <end position="332"/>
    </location>
</feature>
<evidence type="ECO:0000313" key="11">
    <source>
        <dbReference type="Proteomes" id="UP001501508"/>
    </source>
</evidence>
<sequence>MNPNQGGFNPDSYRNTPYYLKFASVLVGLVAFVYILSVLSDPLLSLLFSALFSILLHPLCLRFEKWGIPRVIATILSIILFFVVLAGLVYLVVLQVSSFGDAIPTFSAKAEAFLESTIAWIEQNFAVSRTQQVSEGKKYLMNLLGESRDMMAQTVVSFGGLIGTAVLVPLYVFFFLLYRDFFRQFIYKAFSSVSNTRLDKILDRIYEVIQSYMSGLVLVIGIVGVLNTIGLWILGVDYAIFFGFLAAFLILIPYIGIFIGSLLPAVYSLVTMDSPWVSLGVIGVMSVVQFLEGNFITPNIVGSKVSINPLSAIVMLLLGGKLWGLPGLILALPLTAIIKVILDSNPALEPYGYLLGEPEKELKEERMHMREEQRAEVPRKRRYSNKKRKKPGNRPGSSPEGAAGEVSTAS</sequence>
<keyword evidence="3" id="KW-0813">Transport</keyword>
<feature type="transmembrane region" description="Helical" evidence="9">
    <location>
        <begin position="73"/>
        <end position="93"/>
    </location>
</feature>
<accession>A0ABP8LTK8</accession>
<evidence type="ECO:0000256" key="2">
    <source>
        <dbReference type="ARBA" id="ARBA00009773"/>
    </source>
</evidence>
<feature type="transmembrane region" description="Helical" evidence="9">
    <location>
        <begin position="212"/>
        <end position="234"/>
    </location>
</feature>
<evidence type="ECO:0000256" key="9">
    <source>
        <dbReference type="SAM" id="Phobius"/>
    </source>
</evidence>
<reference evidence="11" key="1">
    <citation type="journal article" date="2019" name="Int. J. Syst. Evol. Microbiol.">
        <title>The Global Catalogue of Microorganisms (GCM) 10K type strain sequencing project: providing services to taxonomists for standard genome sequencing and annotation.</title>
        <authorList>
            <consortium name="The Broad Institute Genomics Platform"/>
            <consortium name="The Broad Institute Genome Sequencing Center for Infectious Disease"/>
            <person name="Wu L."/>
            <person name="Ma J."/>
        </authorList>
    </citation>
    <scope>NUCLEOTIDE SEQUENCE [LARGE SCALE GENOMIC DNA]</scope>
    <source>
        <strain evidence="11">JCM 31920</strain>
    </source>
</reference>
<evidence type="ECO:0000256" key="3">
    <source>
        <dbReference type="ARBA" id="ARBA00022448"/>
    </source>
</evidence>
<evidence type="ECO:0000256" key="1">
    <source>
        <dbReference type="ARBA" id="ARBA00004651"/>
    </source>
</evidence>
<protein>
    <recommendedName>
        <fullName evidence="12">AI-2E family transporter</fullName>
    </recommendedName>
</protein>
<feature type="transmembrane region" description="Helical" evidence="9">
    <location>
        <begin position="275"/>
        <end position="291"/>
    </location>
</feature>
<evidence type="ECO:0000256" key="8">
    <source>
        <dbReference type="SAM" id="MobiDB-lite"/>
    </source>
</evidence>
<feature type="transmembrane region" description="Helical" evidence="9">
    <location>
        <begin position="43"/>
        <end position="61"/>
    </location>
</feature>
<feature type="compositionally biased region" description="Basic and acidic residues" evidence="8">
    <location>
        <begin position="364"/>
        <end position="378"/>
    </location>
</feature>
<proteinExistence type="inferred from homology"/>
<feature type="region of interest" description="Disordered" evidence="8">
    <location>
        <begin position="364"/>
        <end position="410"/>
    </location>
</feature>
<feature type="transmembrane region" description="Helical" evidence="9">
    <location>
        <begin position="240"/>
        <end position="263"/>
    </location>
</feature>
<evidence type="ECO:0000256" key="7">
    <source>
        <dbReference type="ARBA" id="ARBA00023136"/>
    </source>
</evidence>
<dbReference type="InterPro" id="IPR002549">
    <property type="entry name" value="AI-2E-like"/>
</dbReference>
<keyword evidence="11" id="KW-1185">Reference proteome</keyword>
<dbReference type="PANTHER" id="PTHR21716">
    <property type="entry name" value="TRANSMEMBRANE PROTEIN"/>
    <property type="match status" value="1"/>
</dbReference>
<dbReference type="Pfam" id="PF01594">
    <property type="entry name" value="AI-2E_transport"/>
    <property type="match status" value="1"/>
</dbReference>